<evidence type="ECO:0000313" key="2">
    <source>
        <dbReference type="EMBL" id="TKA76319.1"/>
    </source>
</evidence>
<dbReference type="InterPro" id="IPR029058">
    <property type="entry name" value="AB_hydrolase_fold"/>
</dbReference>
<dbReference type="EMBL" id="NAJQ01000167">
    <property type="protein sequence ID" value="TKA76319.1"/>
    <property type="molecule type" value="Genomic_DNA"/>
</dbReference>
<accession>A0A4V5NIB8</accession>
<dbReference type="STRING" id="329884.A0A4V5NIB8"/>
<name>A0A4V5NIB8_9PEZI</name>
<organism evidence="2 3">
    <name type="scientific">Friedmanniomyces simplex</name>
    <dbReference type="NCBI Taxonomy" id="329884"/>
    <lineage>
        <taxon>Eukaryota</taxon>
        <taxon>Fungi</taxon>
        <taxon>Dikarya</taxon>
        <taxon>Ascomycota</taxon>
        <taxon>Pezizomycotina</taxon>
        <taxon>Dothideomycetes</taxon>
        <taxon>Dothideomycetidae</taxon>
        <taxon>Mycosphaerellales</taxon>
        <taxon>Teratosphaeriaceae</taxon>
        <taxon>Friedmanniomyces</taxon>
    </lineage>
</organism>
<keyword evidence="3" id="KW-1185">Reference proteome</keyword>
<dbReference type="Proteomes" id="UP000309340">
    <property type="component" value="Unassembled WGS sequence"/>
</dbReference>
<comment type="caution">
    <text evidence="2">The sequence shown here is derived from an EMBL/GenBank/DDBJ whole genome shotgun (WGS) entry which is preliminary data.</text>
</comment>
<evidence type="ECO:0000256" key="1">
    <source>
        <dbReference type="SAM" id="MobiDB-lite"/>
    </source>
</evidence>
<dbReference type="SUPFAM" id="SSF53474">
    <property type="entry name" value="alpha/beta-Hydrolases"/>
    <property type="match status" value="1"/>
</dbReference>
<reference evidence="2 3" key="1">
    <citation type="submission" date="2017-03" db="EMBL/GenBank/DDBJ databases">
        <title>Genomes of endolithic fungi from Antarctica.</title>
        <authorList>
            <person name="Coleine C."/>
            <person name="Masonjones S."/>
            <person name="Stajich J.E."/>
        </authorList>
    </citation>
    <scope>NUCLEOTIDE SEQUENCE [LARGE SCALE GENOMIC DNA]</scope>
    <source>
        <strain evidence="2 3">CCFEE 5184</strain>
    </source>
</reference>
<protein>
    <recommendedName>
        <fullName evidence="4">AB hydrolase-1 domain-containing protein</fullName>
    </recommendedName>
</protein>
<dbReference type="Gene3D" id="3.40.50.1820">
    <property type="entry name" value="alpha/beta hydrolase"/>
    <property type="match status" value="1"/>
</dbReference>
<feature type="region of interest" description="Disordered" evidence="1">
    <location>
        <begin position="190"/>
        <end position="209"/>
    </location>
</feature>
<dbReference type="AlphaFoldDB" id="A0A4V5NIB8"/>
<dbReference type="OrthoDB" id="5371334at2759"/>
<sequence>MAKQTVPSELHKALITNPSSHFEHFSIKLDNGATLTGISHIPTGGSSFPNGKPLLVGHHGATCSAYTFDTSPEYTASIYSQLLGVPFVAFNRPNYVDSSGWLVDRFFEEEARWLHEYVLPALWTEFGIPNGCTSLVTLSHSMAVPIIIIAASNYSSQSPAERKYKWAGAILYGYAEVHTKHCLDTIGRDMSDPHREPHEIPPGQDEKIHTPPLKPPTMVDLMCGPAGLEPDTKLRDLVKKAFQPFLAAEATEMDGWWPQHAAKYKAGVKLPILYALAEYDWVWQGNQRNVEAFCRGFVHAPRVEGGVVEGAPHAIDLGRTSRGWWVRCFGFAIEVAEGMVVREWEGRPANFEQGGWAEEGQAST</sequence>
<gene>
    <name evidence="2" type="ORF">B0A55_04201</name>
</gene>
<evidence type="ECO:0000313" key="3">
    <source>
        <dbReference type="Proteomes" id="UP000309340"/>
    </source>
</evidence>
<proteinExistence type="predicted"/>
<evidence type="ECO:0008006" key="4">
    <source>
        <dbReference type="Google" id="ProtNLM"/>
    </source>
</evidence>